<evidence type="ECO:0000259" key="1">
    <source>
        <dbReference type="PROSITE" id="PS51186"/>
    </source>
</evidence>
<dbReference type="CDD" id="cd04301">
    <property type="entry name" value="NAT_SF"/>
    <property type="match status" value="1"/>
</dbReference>
<feature type="domain" description="N-acetyltransferase" evidence="1">
    <location>
        <begin position="1"/>
        <end position="146"/>
    </location>
</feature>
<dbReference type="EMBL" id="JBITYG010000015">
    <property type="protein sequence ID" value="MFI9105973.1"/>
    <property type="molecule type" value="Genomic_DNA"/>
</dbReference>
<dbReference type="Proteomes" id="UP001614394">
    <property type="component" value="Unassembled WGS sequence"/>
</dbReference>
<reference evidence="2 3" key="1">
    <citation type="submission" date="2024-10" db="EMBL/GenBank/DDBJ databases">
        <title>The Natural Products Discovery Center: Release of the First 8490 Sequenced Strains for Exploring Actinobacteria Biosynthetic Diversity.</title>
        <authorList>
            <person name="Kalkreuter E."/>
            <person name="Kautsar S.A."/>
            <person name="Yang D."/>
            <person name="Bader C.D."/>
            <person name="Teijaro C.N."/>
            <person name="Fluegel L."/>
            <person name="Davis C.M."/>
            <person name="Simpson J.R."/>
            <person name="Lauterbach L."/>
            <person name="Steele A.D."/>
            <person name="Gui C."/>
            <person name="Meng S."/>
            <person name="Li G."/>
            <person name="Viehrig K."/>
            <person name="Ye F."/>
            <person name="Su P."/>
            <person name="Kiefer A.F."/>
            <person name="Nichols A."/>
            <person name="Cepeda A.J."/>
            <person name="Yan W."/>
            <person name="Fan B."/>
            <person name="Jiang Y."/>
            <person name="Adhikari A."/>
            <person name="Zheng C.-J."/>
            <person name="Schuster L."/>
            <person name="Cowan T.M."/>
            <person name="Smanski M.J."/>
            <person name="Chevrette M.G."/>
            <person name="De Carvalho L.P.S."/>
            <person name="Shen B."/>
        </authorList>
    </citation>
    <scope>NUCLEOTIDE SEQUENCE [LARGE SCALE GENOMIC DNA]</scope>
    <source>
        <strain evidence="2 3">NPDC053399</strain>
    </source>
</reference>
<dbReference type="Pfam" id="PF13508">
    <property type="entry name" value="Acetyltransf_7"/>
    <property type="match status" value="1"/>
</dbReference>
<organism evidence="2 3">
    <name type="scientific">Streptomyces fildesensis</name>
    <dbReference type="NCBI Taxonomy" id="375757"/>
    <lineage>
        <taxon>Bacteria</taxon>
        <taxon>Bacillati</taxon>
        <taxon>Actinomycetota</taxon>
        <taxon>Actinomycetes</taxon>
        <taxon>Kitasatosporales</taxon>
        <taxon>Streptomycetaceae</taxon>
        <taxon>Streptomyces</taxon>
    </lineage>
</organism>
<evidence type="ECO:0000313" key="3">
    <source>
        <dbReference type="Proteomes" id="UP001614394"/>
    </source>
</evidence>
<dbReference type="InterPro" id="IPR016181">
    <property type="entry name" value="Acyl_CoA_acyltransferase"/>
</dbReference>
<dbReference type="PROSITE" id="PS51186">
    <property type="entry name" value="GNAT"/>
    <property type="match status" value="1"/>
</dbReference>
<keyword evidence="3" id="KW-1185">Reference proteome</keyword>
<name>A0ABW8CHS2_9ACTN</name>
<proteinExistence type="predicted"/>
<dbReference type="InterPro" id="IPR000182">
    <property type="entry name" value="GNAT_dom"/>
</dbReference>
<dbReference type="RefSeq" id="WP_399657077.1">
    <property type="nucleotide sequence ID" value="NZ_JBITYG010000015.1"/>
</dbReference>
<dbReference type="SUPFAM" id="SSF55729">
    <property type="entry name" value="Acyl-CoA N-acyltransferases (Nat)"/>
    <property type="match status" value="1"/>
</dbReference>
<gene>
    <name evidence="2" type="ORF">ACIGXA_36250</name>
</gene>
<protein>
    <submittedName>
        <fullName evidence="2">GNAT family N-acetyltransferase</fullName>
    </submittedName>
</protein>
<dbReference type="Gene3D" id="3.40.630.30">
    <property type="match status" value="1"/>
</dbReference>
<evidence type="ECO:0000313" key="2">
    <source>
        <dbReference type="EMBL" id="MFI9105973.1"/>
    </source>
</evidence>
<sequence>MRTAVVPVEEIFELRWAVLRTGLPRETAIYPEDSRESTFHIAAYDDEGAVQACVTFFPDTLPGEGAAAYRFRGMGSAPEVRGQGYGAAVLRAGLAEATVRGAALVWCNGRTSAQGFYEHLGFTATGEEFIVEPSGPHYIFMIKTSS</sequence>
<comment type="caution">
    <text evidence="2">The sequence shown here is derived from an EMBL/GenBank/DDBJ whole genome shotgun (WGS) entry which is preliminary data.</text>
</comment>
<accession>A0ABW8CHS2</accession>